<evidence type="ECO:0000313" key="7">
    <source>
        <dbReference type="EMBL" id="MDI3233549.1"/>
    </source>
</evidence>
<dbReference type="InterPro" id="IPR051054">
    <property type="entry name" value="SorC_transcr_regulators"/>
</dbReference>
<evidence type="ECO:0000313" key="8">
    <source>
        <dbReference type="Proteomes" id="UP001243286"/>
    </source>
</evidence>
<dbReference type="SUPFAM" id="SSF100950">
    <property type="entry name" value="NagB/RpiA/CoA transferase-like"/>
    <property type="match status" value="1"/>
</dbReference>
<feature type="domain" description="Sugar-binding" evidence="5">
    <location>
        <begin position="93"/>
        <end position="341"/>
    </location>
</feature>
<dbReference type="InterPro" id="IPR007324">
    <property type="entry name" value="Sugar-bd_dom_put"/>
</dbReference>
<accession>A0ABT6QZU2</accession>
<dbReference type="Pfam" id="PF21715">
    <property type="entry name" value="CggR_N"/>
    <property type="match status" value="1"/>
</dbReference>
<name>A0ABT6QZU2_9BACL</name>
<proteinExistence type="inferred from homology"/>
<gene>
    <name evidence="7" type="ORF">QK289_00915</name>
</gene>
<keyword evidence="3" id="KW-0238">DNA-binding</keyword>
<dbReference type="Pfam" id="PF04198">
    <property type="entry name" value="Sugar-bind"/>
    <property type="match status" value="1"/>
</dbReference>
<evidence type="ECO:0000256" key="2">
    <source>
        <dbReference type="ARBA" id="ARBA00023015"/>
    </source>
</evidence>
<evidence type="ECO:0000256" key="4">
    <source>
        <dbReference type="ARBA" id="ARBA00023163"/>
    </source>
</evidence>
<evidence type="ECO:0000256" key="3">
    <source>
        <dbReference type="ARBA" id="ARBA00023125"/>
    </source>
</evidence>
<dbReference type="PANTHER" id="PTHR34294:SF5">
    <property type="entry name" value="CENTRAL GLYCOLYTIC GENES REGULATOR"/>
    <property type="match status" value="1"/>
</dbReference>
<dbReference type="PANTHER" id="PTHR34294">
    <property type="entry name" value="TRANSCRIPTIONAL REGULATOR-RELATED"/>
    <property type="match status" value="1"/>
</dbReference>
<dbReference type="Gene3D" id="1.10.10.10">
    <property type="entry name" value="Winged helix-like DNA-binding domain superfamily/Winged helix DNA-binding domain"/>
    <property type="match status" value="1"/>
</dbReference>
<dbReference type="InterPro" id="IPR036388">
    <property type="entry name" value="WH-like_DNA-bd_sf"/>
</dbReference>
<dbReference type="Proteomes" id="UP001243286">
    <property type="component" value="Unassembled WGS sequence"/>
</dbReference>
<dbReference type="RefSeq" id="WP_014971165.1">
    <property type="nucleotide sequence ID" value="NZ_JANJYY010000024.1"/>
</dbReference>
<dbReference type="Gene3D" id="3.40.50.1360">
    <property type="match status" value="1"/>
</dbReference>
<sequence length="342" mass="37930">MIRQLVQIQKRIVPDLIEEMQTRYDILHYVRLMQPIGRRTLATSLGLTERVLRREVDFLKEQGLLEVATQGMSLTDEGRTVLRSMHSVMAELAGISDMAKALKEKLGVRDVVIVPGDSDQTFWVQRDMGRATVARLKRELSSSVHNTIAVTGGTTMASVAAMMSPDKENRPMTFVPARGGLGETLELQANTVCSRMASRAQSDYHLLHIPDMVSTETFVKMVEEPSIKNVLQMIRDASIVVHGIGEAKTMAKRRRASTELLEQLETEHAVAEAFGYYFDRDGKIVHRVKTVGLQLDDLKQVEHVIVVAGGHSKAEAINAYVKQSPNIILITDEGAATTILKG</sequence>
<dbReference type="InterPro" id="IPR036390">
    <property type="entry name" value="WH_DNA-bd_sf"/>
</dbReference>
<comment type="caution">
    <text evidence="7">The sequence shown here is derived from an EMBL/GenBank/DDBJ whole genome shotgun (WGS) entry which is preliminary data.</text>
</comment>
<evidence type="ECO:0000256" key="1">
    <source>
        <dbReference type="ARBA" id="ARBA00010466"/>
    </source>
</evidence>
<dbReference type="InterPro" id="IPR048715">
    <property type="entry name" value="CggR_N"/>
</dbReference>
<evidence type="ECO:0000259" key="6">
    <source>
        <dbReference type="Pfam" id="PF21715"/>
    </source>
</evidence>
<keyword evidence="2" id="KW-0805">Transcription regulation</keyword>
<dbReference type="EMBL" id="JASBQV010000001">
    <property type="protein sequence ID" value="MDI3233549.1"/>
    <property type="molecule type" value="Genomic_DNA"/>
</dbReference>
<dbReference type="InterPro" id="IPR037171">
    <property type="entry name" value="NagB/RpiA_transferase-like"/>
</dbReference>
<keyword evidence="4" id="KW-0804">Transcription</keyword>
<organism evidence="7 8">
    <name type="scientific">Exiguobacterium antarcticum</name>
    <dbReference type="NCBI Taxonomy" id="132920"/>
    <lineage>
        <taxon>Bacteria</taxon>
        <taxon>Bacillati</taxon>
        <taxon>Bacillota</taxon>
        <taxon>Bacilli</taxon>
        <taxon>Bacillales</taxon>
        <taxon>Bacillales Family XII. Incertae Sedis</taxon>
        <taxon>Exiguobacterium</taxon>
    </lineage>
</organism>
<comment type="similarity">
    <text evidence="1">Belongs to the SorC transcriptional regulatory family.</text>
</comment>
<keyword evidence="8" id="KW-1185">Reference proteome</keyword>
<protein>
    <submittedName>
        <fullName evidence="7">Sugar-binding domain-containing protein</fullName>
    </submittedName>
</protein>
<evidence type="ECO:0000259" key="5">
    <source>
        <dbReference type="Pfam" id="PF04198"/>
    </source>
</evidence>
<reference evidence="7 8" key="1">
    <citation type="submission" date="2023-04" db="EMBL/GenBank/DDBJ databases">
        <title>Antarctic isolates genomes.</title>
        <authorList>
            <person name="Dimov S.G."/>
        </authorList>
    </citation>
    <scope>NUCLEOTIDE SEQUENCE [LARGE SCALE GENOMIC DNA]</scope>
    <source>
        <strain evidence="7 8">AL19</strain>
    </source>
</reference>
<feature type="domain" description="CggR N-terminal DNA binding" evidence="6">
    <location>
        <begin position="20"/>
        <end position="89"/>
    </location>
</feature>
<dbReference type="SUPFAM" id="SSF46785">
    <property type="entry name" value="Winged helix' DNA-binding domain"/>
    <property type="match status" value="1"/>
</dbReference>